<evidence type="ECO:0000313" key="4">
    <source>
        <dbReference type="EMBL" id="OQV23814.1"/>
    </source>
</evidence>
<evidence type="ECO:0008006" key="6">
    <source>
        <dbReference type="Google" id="ProtNLM"/>
    </source>
</evidence>
<sequence length="631" mass="69071">MGTPVKKSEPENVANVVDLYVDQLGPCGIPLMRLRHAACIVGDHLYIHGGRSGYRALRDFWRLNLNNQAWSIVETWGPFVISPIYGHSTNFYSGRLIVFGGIKRTRKLRMLCGALISVERNGPESRPPVEFPQPVMVTRPPSLPAAFTSTAAKVINVSSGTCGASTSLVKSGRKSICPNHASFPTTLPKPCLLIIDIDAYRPPTCDSHEYLIPDTQLSQYSYDNEAIEMEVVPGSSSSSRKVVRNLSASSEKRAKDKSKKLKSEERNRASMRSLTNVEHLRTDNGQGETGIELGVLARTGSVEPSERDGVIFVADTSRQGLIPGRIAPPPPPPTSPALVERLRSFSCCRKKWSRITTPGRIPPARHGHSAAISAGCLYIHGGQSDQRLLGDMWSFNFSSEIWTKIHLSEPCLLSHHIAQALPPSSSTLTHTATDMVDGVTSTTPFLLAENHFTNTCEPYIRSDSHEYLIPDTQLSQYSYDNEAIEMEVVPGSSSSRKVVRNLSASSEKRAKDKSKKLKSEERNRASMRSLTNVEHLRTDNGQGETGIELGVLARTGSVEPSERDDVIFVADTSRQGLIPGRIAPPPPPPTSPALVKPTAKFQLLLIGGESDELPLTAAKRLMRIKTLEICS</sequence>
<feature type="region of interest" description="Disordered" evidence="3">
    <location>
        <begin position="489"/>
        <end position="529"/>
    </location>
</feature>
<protein>
    <recommendedName>
        <fullName evidence="6">Tip elongation aberrant protein 1</fullName>
    </recommendedName>
</protein>
<evidence type="ECO:0000256" key="3">
    <source>
        <dbReference type="SAM" id="MobiDB-lite"/>
    </source>
</evidence>
<dbReference type="AlphaFoldDB" id="A0A1W0X8U8"/>
<proteinExistence type="predicted"/>
<dbReference type="PANTHER" id="PTHR46093:SF18">
    <property type="entry name" value="FIBRONECTIN TYPE-III DOMAIN-CONTAINING PROTEIN"/>
    <property type="match status" value="1"/>
</dbReference>
<dbReference type="InterPro" id="IPR015915">
    <property type="entry name" value="Kelch-typ_b-propeller"/>
</dbReference>
<keyword evidence="2" id="KW-0677">Repeat</keyword>
<evidence type="ECO:0000256" key="2">
    <source>
        <dbReference type="ARBA" id="ARBA00022737"/>
    </source>
</evidence>
<reference evidence="5" key="1">
    <citation type="submission" date="2017-01" db="EMBL/GenBank/DDBJ databases">
        <title>Comparative genomics of anhydrobiosis in the tardigrade Hypsibius dujardini.</title>
        <authorList>
            <person name="Yoshida Y."/>
            <person name="Koutsovoulos G."/>
            <person name="Laetsch D."/>
            <person name="Stevens L."/>
            <person name="Kumar S."/>
            <person name="Horikawa D."/>
            <person name="Ishino K."/>
            <person name="Komine S."/>
            <person name="Tomita M."/>
            <person name="Blaxter M."/>
            <person name="Arakawa K."/>
        </authorList>
    </citation>
    <scope>NUCLEOTIDE SEQUENCE [LARGE SCALE GENOMIC DNA]</scope>
    <source>
        <strain evidence="5">Z151</strain>
    </source>
</reference>
<dbReference type="OrthoDB" id="432528at2759"/>
<comment type="caution">
    <text evidence="4">The sequence shown here is derived from an EMBL/GenBank/DDBJ whole genome shotgun (WGS) entry which is preliminary data.</text>
</comment>
<dbReference type="SUPFAM" id="SSF117281">
    <property type="entry name" value="Kelch motif"/>
    <property type="match status" value="2"/>
</dbReference>
<gene>
    <name evidence="4" type="ORF">BV898_02166</name>
</gene>
<accession>A0A1W0X8U8</accession>
<evidence type="ECO:0000256" key="1">
    <source>
        <dbReference type="ARBA" id="ARBA00022441"/>
    </source>
</evidence>
<dbReference type="Proteomes" id="UP000192578">
    <property type="component" value="Unassembled WGS sequence"/>
</dbReference>
<dbReference type="PANTHER" id="PTHR46093">
    <property type="entry name" value="ACYL-COA-BINDING DOMAIN-CONTAINING PROTEIN 5"/>
    <property type="match status" value="1"/>
</dbReference>
<keyword evidence="5" id="KW-1185">Reference proteome</keyword>
<organism evidence="4 5">
    <name type="scientific">Hypsibius exemplaris</name>
    <name type="common">Freshwater tardigrade</name>
    <dbReference type="NCBI Taxonomy" id="2072580"/>
    <lineage>
        <taxon>Eukaryota</taxon>
        <taxon>Metazoa</taxon>
        <taxon>Ecdysozoa</taxon>
        <taxon>Tardigrada</taxon>
        <taxon>Eutardigrada</taxon>
        <taxon>Parachela</taxon>
        <taxon>Hypsibioidea</taxon>
        <taxon>Hypsibiidae</taxon>
        <taxon>Hypsibius</taxon>
    </lineage>
</organism>
<dbReference type="Gene3D" id="2.120.10.80">
    <property type="entry name" value="Kelch-type beta propeller"/>
    <property type="match status" value="2"/>
</dbReference>
<feature type="region of interest" description="Disordered" evidence="3">
    <location>
        <begin position="231"/>
        <end position="273"/>
    </location>
</feature>
<name>A0A1W0X8U8_HYPEX</name>
<dbReference type="EMBL" id="MTYJ01000009">
    <property type="protein sequence ID" value="OQV23814.1"/>
    <property type="molecule type" value="Genomic_DNA"/>
</dbReference>
<keyword evidence="1" id="KW-0880">Kelch repeat</keyword>
<evidence type="ECO:0000313" key="5">
    <source>
        <dbReference type="Proteomes" id="UP000192578"/>
    </source>
</evidence>
<dbReference type="Pfam" id="PF24681">
    <property type="entry name" value="Kelch_KLHDC2_KLHL20_DRC7"/>
    <property type="match status" value="2"/>
</dbReference>